<comment type="caution">
    <text evidence="1">The sequence shown here is derived from an EMBL/GenBank/DDBJ whole genome shotgun (WGS) entry which is preliminary data.</text>
</comment>
<name>A0ACC0LR52_RHOML</name>
<gene>
    <name evidence="1" type="ORF">RHMOL_Rhmol11G0090100</name>
</gene>
<dbReference type="Proteomes" id="UP001062846">
    <property type="component" value="Chromosome 11"/>
</dbReference>
<dbReference type="EMBL" id="CM046398">
    <property type="protein sequence ID" value="KAI8530839.1"/>
    <property type="molecule type" value="Genomic_DNA"/>
</dbReference>
<sequence>MRALLVRSCWVPVYYAQYQKTVPKAIMDMFSITLLKGVRKGPALSFRGIRSLCKLQRKEGILTNFDYGGACGLVKGGEALNTSFYRLRQPSSSATASTIVVVVFFSSLAVGQQWLWCLKPLEEVKKEPYSSLLSLTRWPDLMAVKPYQQANQEIVTSTVDRCRSRFLWYTIVQTLDLEKGATTSKGGPHRGTTGAKSNVERGEAS</sequence>
<accession>A0ACC0LR52</accession>
<reference evidence="1" key="1">
    <citation type="submission" date="2022-02" db="EMBL/GenBank/DDBJ databases">
        <title>Plant Genome Project.</title>
        <authorList>
            <person name="Zhang R.-G."/>
        </authorList>
    </citation>
    <scope>NUCLEOTIDE SEQUENCE</scope>
    <source>
        <strain evidence="1">AT1</strain>
    </source>
</reference>
<organism evidence="1 2">
    <name type="scientific">Rhododendron molle</name>
    <name type="common">Chinese azalea</name>
    <name type="synonym">Azalea mollis</name>
    <dbReference type="NCBI Taxonomy" id="49168"/>
    <lineage>
        <taxon>Eukaryota</taxon>
        <taxon>Viridiplantae</taxon>
        <taxon>Streptophyta</taxon>
        <taxon>Embryophyta</taxon>
        <taxon>Tracheophyta</taxon>
        <taxon>Spermatophyta</taxon>
        <taxon>Magnoliopsida</taxon>
        <taxon>eudicotyledons</taxon>
        <taxon>Gunneridae</taxon>
        <taxon>Pentapetalae</taxon>
        <taxon>asterids</taxon>
        <taxon>Ericales</taxon>
        <taxon>Ericaceae</taxon>
        <taxon>Ericoideae</taxon>
        <taxon>Rhodoreae</taxon>
        <taxon>Rhododendron</taxon>
    </lineage>
</organism>
<evidence type="ECO:0000313" key="1">
    <source>
        <dbReference type="EMBL" id="KAI8530839.1"/>
    </source>
</evidence>
<evidence type="ECO:0000313" key="2">
    <source>
        <dbReference type="Proteomes" id="UP001062846"/>
    </source>
</evidence>
<proteinExistence type="predicted"/>
<protein>
    <submittedName>
        <fullName evidence="1">Uncharacterized protein</fullName>
    </submittedName>
</protein>
<keyword evidence="2" id="KW-1185">Reference proteome</keyword>